<evidence type="ECO:0000256" key="5">
    <source>
        <dbReference type="ARBA" id="ARBA00022692"/>
    </source>
</evidence>
<keyword evidence="7 8" id="KW-0472">Membrane</keyword>
<accession>A0A7Z0A891</accession>
<feature type="transmembrane region" description="Helical" evidence="8">
    <location>
        <begin position="126"/>
        <end position="144"/>
    </location>
</feature>
<evidence type="ECO:0000256" key="3">
    <source>
        <dbReference type="ARBA" id="ARBA00022448"/>
    </source>
</evidence>
<name>A0A7Z0A891_9MICO</name>
<evidence type="ECO:0000256" key="7">
    <source>
        <dbReference type="ARBA" id="ARBA00023136"/>
    </source>
</evidence>
<evidence type="ECO:0000256" key="6">
    <source>
        <dbReference type="ARBA" id="ARBA00022989"/>
    </source>
</evidence>
<sequence length="190" mass="19561">MSKGFELWVPVVLAIAVLAGAAELLFVGIVASGGSVFAAMAAGLLVNARHLPFGVAVRDVIGSGWRRVLGSHVMNDESVVFALSQQQADKRKAAFWICGVGILICWPVGAFVGGLIGGSIGDTDVFGLDAMFPTVLLALVLPSLKDRRTRLAVIAGAVIAVATTPLLPAGMPVLLSLIGLIFTAGKNRGS</sequence>
<comment type="similarity">
    <text evidence="2">Belongs to the AzlC family.</text>
</comment>
<dbReference type="PANTHER" id="PTHR34979">
    <property type="entry name" value="INNER MEMBRANE PROTEIN YGAZ"/>
    <property type="match status" value="1"/>
</dbReference>
<evidence type="ECO:0000256" key="4">
    <source>
        <dbReference type="ARBA" id="ARBA00022475"/>
    </source>
</evidence>
<keyword evidence="6 8" id="KW-1133">Transmembrane helix</keyword>
<evidence type="ECO:0000256" key="1">
    <source>
        <dbReference type="ARBA" id="ARBA00004651"/>
    </source>
</evidence>
<evidence type="ECO:0000256" key="2">
    <source>
        <dbReference type="ARBA" id="ARBA00010735"/>
    </source>
</evidence>
<evidence type="ECO:0000313" key="9">
    <source>
        <dbReference type="EMBL" id="NYI66244.1"/>
    </source>
</evidence>
<feature type="transmembrane region" description="Helical" evidence="8">
    <location>
        <begin position="151"/>
        <end position="184"/>
    </location>
</feature>
<dbReference type="Pfam" id="PF03591">
    <property type="entry name" value="AzlC"/>
    <property type="match status" value="1"/>
</dbReference>
<proteinExistence type="inferred from homology"/>
<keyword evidence="3" id="KW-0813">Transport</keyword>
<evidence type="ECO:0000313" key="10">
    <source>
        <dbReference type="Proteomes" id="UP000539111"/>
    </source>
</evidence>
<keyword evidence="5 8" id="KW-0812">Transmembrane</keyword>
<protein>
    <submittedName>
        <fullName evidence="9">4-azaleucine resistance transporter AzlC</fullName>
    </submittedName>
</protein>
<organism evidence="9 10">
    <name type="scientific">Spelaeicoccus albus</name>
    <dbReference type="NCBI Taxonomy" id="1280376"/>
    <lineage>
        <taxon>Bacteria</taxon>
        <taxon>Bacillati</taxon>
        <taxon>Actinomycetota</taxon>
        <taxon>Actinomycetes</taxon>
        <taxon>Micrococcales</taxon>
        <taxon>Brevibacteriaceae</taxon>
        <taxon>Spelaeicoccus</taxon>
    </lineage>
</organism>
<comment type="subcellular location">
    <subcellularLocation>
        <location evidence="1">Cell membrane</location>
        <topology evidence="1">Multi-pass membrane protein</topology>
    </subcellularLocation>
</comment>
<dbReference type="Proteomes" id="UP000539111">
    <property type="component" value="Unassembled WGS sequence"/>
</dbReference>
<dbReference type="AlphaFoldDB" id="A0A7Z0A891"/>
<dbReference type="GO" id="GO:0005886">
    <property type="term" value="C:plasma membrane"/>
    <property type="evidence" value="ECO:0007669"/>
    <property type="project" value="UniProtKB-SubCell"/>
</dbReference>
<feature type="transmembrane region" description="Helical" evidence="8">
    <location>
        <begin position="36"/>
        <end position="57"/>
    </location>
</feature>
<feature type="transmembrane region" description="Helical" evidence="8">
    <location>
        <begin position="93"/>
        <end position="120"/>
    </location>
</feature>
<evidence type="ECO:0000256" key="8">
    <source>
        <dbReference type="SAM" id="Phobius"/>
    </source>
</evidence>
<dbReference type="GO" id="GO:1903785">
    <property type="term" value="P:L-valine transmembrane transport"/>
    <property type="evidence" value="ECO:0007669"/>
    <property type="project" value="TreeGrafter"/>
</dbReference>
<comment type="caution">
    <text evidence="9">The sequence shown here is derived from an EMBL/GenBank/DDBJ whole genome shotgun (WGS) entry which is preliminary data.</text>
</comment>
<dbReference type="EMBL" id="JACBZP010000001">
    <property type="protein sequence ID" value="NYI66244.1"/>
    <property type="molecule type" value="Genomic_DNA"/>
</dbReference>
<dbReference type="InterPro" id="IPR011606">
    <property type="entry name" value="Brnchd-chn_aa_trnsp_permease"/>
</dbReference>
<keyword evidence="10" id="KW-1185">Reference proteome</keyword>
<feature type="transmembrane region" description="Helical" evidence="8">
    <location>
        <begin position="7"/>
        <end position="30"/>
    </location>
</feature>
<keyword evidence="4" id="KW-1003">Cell membrane</keyword>
<gene>
    <name evidence="9" type="ORF">BJY26_000550</name>
</gene>
<reference evidence="9 10" key="1">
    <citation type="submission" date="2020-07" db="EMBL/GenBank/DDBJ databases">
        <title>Sequencing the genomes of 1000 actinobacteria strains.</title>
        <authorList>
            <person name="Klenk H.-P."/>
        </authorList>
    </citation>
    <scope>NUCLEOTIDE SEQUENCE [LARGE SCALE GENOMIC DNA]</scope>
    <source>
        <strain evidence="9 10">DSM 26341</strain>
    </source>
</reference>
<dbReference type="PANTHER" id="PTHR34979:SF1">
    <property type="entry name" value="INNER MEMBRANE PROTEIN YGAZ"/>
    <property type="match status" value="1"/>
</dbReference>